<name>A0A9P4IWR3_9PEZI</name>
<organism evidence="3 4">
    <name type="scientific">Myriangium duriaei CBS 260.36</name>
    <dbReference type="NCBI Taxonomy" id="1168546"/>
    <lineage>
        <taxon>Eukaryota</taxon>
        <taxon>Fungi</taxon>
        <taxon>Dikarya</taxon>
        <taxon>Ascomycota</taxon>
        <taxon>Pezizomycotina</taxon>
        <taxon>Dothideomycetes</taxon>
        <taxon>Dothideomycetidae</taxon>
        <taxon>Myriangiales</taxon>
        <taxon>Myriangiaceae</taxon>
        <taxon>Myriangium</taxon>
    </lineage>
</organism>
<reference evidence="3" key="1">
    <citation type="journal article" date="2020" name="Stud. Mycol.">
        <title>101 Dothideomycetes genomes: a test case for predicting lifestyles and emergence of pathogens.</title>
        <authorList>
            <person name="Haridas S."/>
            <person name="Albert R."/>
            <person name="Binder M."/>
            <person name="Bloem J."/>
            <person name="Labutti K."/>
            <person name="Salamov A."/>
            <person name="Andreopoulos B."/>
            <person name="Baker S."/>
            <person name="Barry K."/>
            <person name="Bills G."/>
            <person name="Bluhm B."/>
            <person name="Cannon C."/>
            <person name="Castanera R."/>
            <person name="Culley D."/>
            <person name="Daum C."/>
            <person name="Ezra D."/>
            <person name="Gonzalez J."/>
            <person name="Henrissat B."/>
            <person name="Kuo A."/>
            <person name="Liang C."/>
            <person name="Lipzen A."/>
            <person name="Lutzoni F."/>
            <person name="Magnuson J."/>
            <person name="Mondo S."/>
            <person name="Nolan M."/>
            <person name="Ohm R."/>
            <person name="Pangilinan J."/>
            <person name="Park H.-J."/>
            <person name="Ramirez L."/>
            <person name="Alfaro M."/>
            <person name="Sun H."/>
            <person name="Tritt A."/>
            <person name="Yoshinaga Y."/>
            <person name="Zwiers L.-H."/>
            <person name="Turgeon B."/>
            <person name="Goodwin S."/>
            <person name="Spatafora J."/>
            <person name="Crous P."/>
            <person name="Grigoriev I."/>
        </authorList>
    </citation>
    <scope>NUCLEOTIDE SEQUENCE</scope>
    <source>
        <strain evidence="3">CBS 260.36</strain>
    </source>
</reference>
<dbReference type="OrthoDB" id="415532at2759"/>
<dbReference type="Pfam" id="PF14033">
    <property type="entry name" value="DUF4246"/>
    <property type="match status" value="1"/>
</dbReference>
<feature type="domain" description="DUF4246" evidence="2">
    <location>
        <begin position="24"/>
        <end position="130"/>
    </location>
</feature>
<dbReference type="PANTHER" id="PTHR33119:SF1">
    <property type="entry name" value="FE2OG DIOXYGENASE DOMAIN-CONTAINING PROTEIN"/>
    <property type="match status" value="1"/>
</dbReference>
<dbReference type="EMBL" id="ML996094">
    <property type="protein sequence ID" value="KAF2148158.1"/>
    <property type="molecule type" value="Genomic_DNA"/>
</dbReference>
<evidence type="ECO:0000259" key="2">
    <source>
        <dbReference type="Pfam" id="PF14033"/>
    </source>
</evidence>
<evidence type="ECO:0000313" key="4">
    <source>
        <dbReference type="Proteomes" id="UP000799439"/>
    </source>
</evidence>
<sequence length="194" mass="22224">MIQVSRKTDHEASERLQPEARATVNDSSNITDSYLAFREATSTEELEEKPYDQEDYQQFERLYGIEQHGPATQKLGRVNTREGRLLTFPNVLQHQVSPFALADPSRLGHRKILALFLVDSYTGISSTANVMDLPPELAKRVANSIDDFPIELKEAKKLRLELMDERNVFVRDHNTRLKQEEFSFCEHCSTVAKA</sequence>
<feature type="region of interest" description="Disordered" evidence="1">
    <location>
        <begin position="1"/>
        <end position="27"/>
    </location>
</feature>
<proteinExistence type="predicted"/>
<keyword evidence="4" id="KW-1185">Reference proteome</keyword>
<gene>
    <name evidence="3" type="ORF">K461DRAFT_325076</name>
</gene>
<feature type="compositionally biased region" description="Basic and acidic residues" evidence="1">
    <location>
        <begin position="1"/>
        <end position="18"/>
    </location>
</feature>
<comment type="caution">
    <text evidence="3">The sequence shown here is derived from an EMBL/GenBank/DDBJ whole genome shotgun (WGS) entry which is preliminary data.</text>
</comment>
<dbReference type="InterPro" id="IPR025340">
    <property type="entry name" value="DUF4246"/>
</dbReference>
<dbReference type="PANTHER" id="PTHR33119">
    <property type="entry name" value="IFI3P"/>
    <property type="match status" value="1"/>
</dbReference>
<evidence type="ECO:0000313" key="3">
    <source>
        <dbReference type="EMBL" id="KAF2148158.1"/>
    </source>
</evidence>
<dbReference type="Proteomes" id="UP000799439">
    <property type="component" value="Unassembled WGS sequence"/>
</dbReference>
<evidence type="ECO:0000256" key="1">
    <source>
        <dbReference type="SAM" id="MobiDB-lite"/>
    </source>
</evidence>
<dbReference type="InterPro" id="IPR049192">
    <property type="entry name" value="DUF4246_C"/>
</dbReference>
<dbReference type="AlphaFoldDB" id="A0A9P4IWR3"/>
<protein>
    <recommendedName>
        <fullName evidence="2">DUF4246 domain-containing protein</fullName>
    </recommendedName>
</protein>
<accession>A0A9P4IWR3</accession>